<keyword evidence="1" id="KW-0646">Protease inhibitor</keyword>
<organism evidence="7 10">
    <name type="scientific">Sungouiella intermedia</name>
    <dbReference type="NCBI Taxonomy" id="45354"/>
    <lineage>
        <taxon>Eukaryota</taxon>
        <taxon>Fungi</taxon>
        <taxon>Dikarya</taxon>
        <taxon>Ascomycota</taxon>
        <taxon>Saccharomycotina</taxon>
        <taxon>Pichiomycetes</taxon>
        <taxon>Metschnikowiaceae</taxon>
        <taxon>Sungouiella</taxon>
    </lineage>
</organism>
<gene>
    <name evidence="8" type="ORF">SAMEA4029009_CIC11G00000005301</name>
    <name evidence="7" type="ORF">SAMEA4029010_CIC11G00000004608</name>
</gene>
<evidence type="ECO:0000259" key="6">
    <source>
        <dbReference type="Pfam" id="PF05922"/>
    </source>
</evidence>
<dbReference type="GO" id="GO:0004867">
    <property type="term" value="F:serine-type endopeptidase inhibitor activity"/>
    <property type="evidence" value="ECO:0007669"/>
    <property type="project" value="UniProtKB-KW"/>
</dbReference>
<evidence type="ECO:0000313" key="7">
    <source>
        <dbReference type="EMBL" id="SGZ56890.1"/>
    </source>
</evidence>
<evidence type="ECO:0000313" key="10">
    <source>
        <dbReference type="Proteomes" id="UP000182334"/>
    </source>
</evidence>
<evidence type="ECO:0000313" key="8">
    <source>
        <dbReference type="EMBL" id="SGZ57526.1"/>
    </source>
</evidence>
<comment type="subunit">
    <text evidence="5">Part of the heterodimeric LMA1 complex together with the thioredoxin II/TRX2. LMA1 binds to the ATPase SEC18.</text>
</comment>
<proteinExistence type="inferred from homology"/>
<evidence type="ECO:0000256" key="4">
    <source>
        <dbReference type="ARBA" id="ARBA00054668"/>
    </source>
</evidence>
<protein>
    <submittedName>
        <fullName evidence="7">CIC11C00000004608</fullName>
    </submittedName>
    <submittedName>
        <fullName evidence="8">CIC11C00000005301</fullName>
    </submittedName>
</protein>
<dbReference type="InterPro" id="IPR010259">
    <property type="entry name" value="S8pro/Inhibitor_I9"/>
</dbReference>
<sequence>MTESKSYIVTLKESASDADVSTIKSKISELGGKILDEFSLIKGFLVLLPAIHTDAIEKHDLVLNVEEDKEVKIQ</sequence>
<evidence type="ECO:0000256" key="5">
    <source>
        <dbReference type="ARBA" id="ARBA00062658"/>
    </source>
</evidence>
<dbReference type="Proteomes" id="UP000182259">
    <property type="component" value="Chromosome V"/>
</dbReference>
<accession>A0A1L0C295</accession>
<dbReference type="PANTHER" id="PTHR28288:SF2">
    <property type="entry name" value="PROTEASE B INHIBITOR 2"/>
    <property type="match status" value="1"/>
</dbReference>
<evidence type="ECO:0000313" key="9">
    <source>
        <dbReference type="Proteomes" id="UP000182259"/>
    </source>
</evidence>
<name>A0A1L0C295_9ASCO</name>
<comment type="function">
    <text evidence="4">Cytosolic inhibitor of vacuolar proteinase B (yscB), probably regulating protease B activity during limited proteolysis. PBI2 is a component of the LMA1 complex, which is involved in the facilitation of vesicle fusion such as homotypic vacuole and ER-derived COPII vesicle fusion with the Golgi.</text>
</comment>
<evidence type="ECO:0000256" key="1">
    <source>
        <dbReference type="ARBA" id="ARBA00022690"/>
    </source>
</evidence>
<dbReference type="FunFam" id="3.30.70.80:FF:000005">
    <property type="entry name" value="Proteinase inhibitor I2B"/>
    <property type="match status" value="1"/>
</dbReference>
<dbReference type="InterPro" id="IPR052471">
    <property type="entry name" value="PBI_I9"/>
</dbReference>
<dbReference type="GO" id="GO:0042144">
    <property type="term" value="P:vacuole fusion, non-autophagic"/>
    <property type="evidence" value="ECO:0007669"/>
    <property type="project" value="TreeGrafter"/>
</dbReference>
<dbReference type="InterPro" id="IPR037045">
    <property type="entry name" value="S8pro/Inhibitor_I9_sf"/>
</dbReference>
<keyword evidence="2" id="KW-0722">Serine protease inhibitor</keyword>
<dbReference type="PANTHER" id="PTHR28288">
    <property type="entry name" value="PROTEASE B INHIBITOR 2"/>
    <property type="match status" value="1"/>
</dbReference>
<comment type="similarity">
    <text evidence="3">Belongs to the protease inhibitor I9 family.</text>
</comment>
<reference evidence="9 10" key="1">
    <citation type="submission" date="2016-10" db="EMBL/GenBank/DDBJ databases">
        <authorList>
            <person name="de Groot N.N."/>
        </authorList>
    </citation>
    <scope>NUCLEOTIDE SEQUENCE [LARGE SCALE GENOMIC DNA]</scope>
    <source>
        <strain evidence="7 10">CBS 141442</strain>
        <strain evidence="8 9">PYCC 4715</strain>
    </source>
</reference>
<keyword evidence="10" id="KW-1185">Reference proteome</keyword>
<dbReference type="OrthoDB" id="5518345at2759"/>
<evidence type="ECO:0000256" key="3">
    <source>
        <dbReference type="ARBA" id="ARBA00038069"/>
    </source>
</evidence>
<dbReference type="AlphaFoldDB" id="A0A1L0C295"/>
<feature type="domain" description="Inhibitor I9" evidence="6">
    <location>
        <begin position="6"/>
        <end position="74"/>
    </location>
</feature>
<dbReference type="EMBL" id="LT635761">
    <property type="protein sequence ID" value="SGZ56890.1"/>
    <property type="molecule type" value="Genomic_DNA"/>
</dbReference>
<dbReference type="Gene3D" id="3.30.70.80">
    <property type="entry name" value="Peptidase S8 propeptide/proteinase inhibitor I9"/>
    <property type="match status" value="1"/>
</dbReference>
<dbReference type="Proteomes" id="UP000182334">
    <property type="component" value="Chromosome VI"/>
</dbReference>
<dbReference type="STRING" id="45354.A0A1L0C295"/>
<evidence type="ECO:0000256" key="2">
    <source>
        <dbReference type="ARBA" id="ARBA00022900"/>
    </source>
</evidence>
<dbReference type="SUPFAM" id="SSF54897">
    <property type="entry name" value="Protease propeptides/inhibitors"/>
    <property type="match status" value="1"/>
</dbReference>
<dbReference type="Pfam" id="PF05922">
    <property type="entry name" value="Inhibitor_I9"/>
    <property type="match status" value="1"/>
</dbReference>
<dbReference type="EMBL" id="LT635768">
    <property type="protein sequence ID" value="SGZ57526.1"/>
    <property type="molecule type" value="Genomic_DNA"/>
</dbReference>